<evidence type="ECO:0000313" key="1">
    <source>
        <dbReference type="EMBL" id="MDA3616373.1"/>
    </source>
</evidence>
<dbReference type="PANTHER" id="PTHR33639">
    <property type="entry name" value="THIOL-DISULFIDE OXIDOREDUCTASE DCC"/>
    <property type="match status" value="1"/>
</dbReference>
<dbReference type="Proteomes" id="UP001210231">
    <property type="component" value="Unassembled WGS sequence"/>
</dbReference>
<dbReference type="InterPro" id="IPR007263">
    <property type="entry name" value="DCC1-like"/>
</dbReference>
<organism evidence="1 2">
    <name type="scientific">Polluticaenibacter yanchengensis</name>
    <dbReference type="NCBI Taxonomy" id="3014562"/>
    <lineage>
        <taxon>Bacteria</taxon>
        <taxon>Pseudomonadati</taxon>
        <taxon>Bacteroidota</taxon>
        <taxon>Chitinophagia</taxon>
        <taxon>Chitinophagales</taxon>
        <taxon>Chitinophagaceae</taxon>
        <taxon>Polluticaenibacter</taxon>
    </lineage>
</organism>
<dbReference type="PANTHER" id="PTHR33639:SF2">
    <property type="entry name" value="DUF393 DOMAIN-CONTAINING PROTEIN"/>
    <property type="match status" value="1"/>
</dbReference>
<dbReference type="Pfam" id="PF04134">
    <property type="entry name" value="DCC1-like"/>
    <property type="match status" value="1"/>
</dbReference>
<dbReference type="EMBL" id="JAQGEF010000028">
    <property type="protein sequence ID" value="MDA3616373.1"/>
    <property type="molecule type" value="Genomic_DNA"/>
</dbReference>
<gene>
    <name evidence="1" type="ORF">O3P16_16265</name>
</gene>
<name>A0ABT4UNN3_9BACT</name>
<keyword evidence="2" id="KW-1185">Reference proteome</keyword>
<sequence length="131" mass="15063">MAKVLLFDGVCNLCNGAVQFVLKRNKAANIQFASLQSDVGRQLLLDNNLPEDFLHSFIFLDESKLYTKSSAAIRVSKYLNGGWPLFQVFLLVPKLIRDAVYTAIAKNRYRWFGKSEQCWIPTKELKNRFLD</sequence>
<dbReference type="RefSeq" id="WP_407032702.1">
    <property type="nucleotide sequence ID" value="NZ_JAQGEF010000028.1"/>
</dbReference>
<comment type="caution">
    <text evidence="1">The sequence shown here is derived from an EMBL/GenBank/DDBJ whole genome shotgun (WGS) entry which is preliminary data.</text>
</comment>
<accession>A0ABT4UNN3</accession>
<proteinExistence type="predicted"/>
<reference evidence="1 2" key="1">
    <citation type="submission" date="2022-12" db="EMBL/GenBank/DDBJ databases">
        <title>Chitinophagaceae gen. sp. nov., a new member of the family Chitinophagaceae, isolated from soil in a chemical factory.</title>
        <authorList>
            <person name="Ke Z."/>
        </authorList>
    </citation>
    <scope>NUCLEOTIDE SEQUENCE [LARGE SCALE GENOMIC DNA]</scope>
    <source>
        <strain evidence="1 2">LY-5</strain>
    </source>
</reference>
<evidence type="ECO:0000313" key="2">
    <source>
        <dbReference type="Proteomes" id="UP001210231"/>
    </source>
</evidence>
<dbReference type="InterPro" id="IPR052927">
    <property type="entry name" value="DCC_oxidoreductase"/>
</dbReference>
<protein>
    <submittedName>
        <fullName evidence="1">Thiol-disulfide oxidoreductase DCC family protein</fullName>
    </submittedName>
</protein>